<evidence type="ECO:0000259" key="10">
    <source>
        <dbReference type="Pfam" id="PF20560"/>
    </source>
</evidence>
<name>A0ABS3ZA12_9GAMM</name>
<keyword evidence="7" id="KW-0653">Protein transport</keyword>
<dbReference type="InterPro" id="IPR046786">
    <property type="entry name" value="MotA_N"/>
</dbReference>
<gene>
    <name evidence="11" type="ORF">H9C73_07125</name>
</gene>
<dbReference type="NCBIfam" id="NF006583">
    <property type="entry name" value="PRK09109.1"/>
    <property type="match status" value="1"/>
</dbReference>
<keyword evidence="11" id="KW-0969">Cilium</keyword>
<dbReference type="EMBL" id="JACVEW010000009">
    <property type="protein sequence ID" value="MBP0048504.1"/>
    <property type="molecule type" value="Genomic_DNA"/>
</dbReference>
<dbReference type="Pfam" id="PF20560">
    <property type="entry name" value="MotA_N"/>
    <property type="match status" value="1"/>
</dbReference>
<sequence>MWVLLGLLLGVGAIVGANQLEGGSVMQLVNLPAALIVLGGTLGAVVVQTPPSLLRRTLGLLRRSSMPEEGRHEQGLDALIHWCITARRKGLIALEPEAARVEDRFVRNGLQLLADGKPVDAVRTTLEVELVAQEQRDHQAARVLESMGGYAPTMGIIGAVLGLIQVMAQLDEPSRLGSGIATAFVATVYGIGLANLLLLPLAAKLRQMIDAHNLYREMMLEGLLLIAEGQGPKSIQLKLQGYLDVNDATQTTP</sequence>
<organism evidence="11 12">
    <name type="scientific">Marinobacterium alkalitolerans</name>
    <dbReference type="NCBI Taxonomy" id="1542925"/>
    <lineage>
        <taxon>Bacteria</taxon>
        <taxon>Pseudomonadati</taxon>
        <taxon>Pseudomonadota</taxon>
        <taxon>Gammaproteobacteria</taxon>
        <taxon>Oceanospirillales</taxon>
        <taxon>Oceanospirillaceae</taxon>
        <taxon>Marinobacterium</taxon>
    </lineage>
</organism>
<evidence type="ECO:0000256" key="4">
    <source>
        <dbReference type="ARBA" id="ARBA00022779"/>
    </source>
</evidence>
<keyword evidence="11" id="KW-0966">Cell projection</keyword>
<dbReference type="RefSeq" id="WP_209287125.1">
    <property type="nucleotide sequence ID" value="NZ_JACVEW010000009.1"/>
</dbReference>
<evidence type="ECO:0000256" key="3">
    <source>
        <dbReference type="ARBA" id="ARBA00022692"/>
    </source>
</evidence>
<feature type="domain" description="MotA/TolQ/ExbB proton channel" evidence="9">
    <location>
        <begin position="99"/>
        <end position="217"/>
    </location>
</feature>
<feature type="transmembrane region" description="Helical" evidence="8">
    <location>
        <begin position="149"/>
        <end position="168"/>
    </location>
</feature>
<evidence type="ECO:0000256" key="2">
    <source>
        <dbReference type="ARBA" id="ARBA00022475"/>
    </source>
</evidence>
<comment type="similarity">
    <text evidence="7">Belongs to the exbB/tolQ family.</text>
</comment>
<dbReference type="Pfam" id="PF01618">
    <property type="entry name" value="MotA_ExbB"/>
    <property type="match status" value="1"/>
</dbReference>
<accession>A0ABS3ZA12</accession>
<comment type="subcellular location">
    <subcellularLocation>
        <location evidence="1">Cell membrane</location>
        <topology evidence="1">Multi-pass membrane protein</topology>
    </subcellularLocation>
    <subcellularLocation>
        <location evidence="7">Membrane</location>
        <topology evidence="7">Multi-pass membrane protein</topology>
    </subcellularLocation>
</comment>
<dbReference type="InterPro" id="IPR047055">
    <property type="entry name" value="MotA-like"/>
</dbReference>
<keyword evidence="11" id="KW-0282">Flagellum</keyword>
<dbReference type="Proteomes" id="UP000810171">
    <property type="component" value="Unassembled WGS sequence"/>
</dbReference>
<evidence type="ECO:0000256" key="6">
    <source>
        <dbReference type="ARBA" id="ARBA00023136"/>
    </source>
</evidence>
<keyword evidence="3 8" id="KW-0812">Transmembrane</keyword>
<evidence type="ECO:0000256" key="8">
    <source>
        <dbReference type="SAM" id="Phobius"/>
    </source>
</evidence>
<keyword evidence="6 8" id="KW-0472">Membrane</keyword>
<keyword evidence="7" id="KW-0813">Transport</keyword>
<proteinExistence type="inferred from homology"/>
<comment type="caution">
    <text evidence="11">The sequence shown here is derived from an EMBL/GenBank/DDBJ whole genome shotgun (WGS) entry which is preliminary data.</text>
</comment>
<keyword evidence="5 8" id="KW-1133">Transmembrane helix</keyword>
<keyword evidence="12" id="KW-1185">Reference proteome</keyword>
<feature type="domain" description="Motility protein A N-terminal" evidence="10">
    <location>
        <begin position="5"/>
        <end position="79"/>
    </location>
</feature>
<reference evidence="11 12" key="1">
    <citation type="submission" date="2020-09" db="EMBL/GenBank/DDBJ databases">
        <authorList>
            <person name="Tanuku N.R.S."/>
        </authorList>
    </citation>
    <scope>NUCLEOTIDE SEQUENCE [LARGE SCALE GENOMIC DNA]</scope>
    <source>
        <strain evidence="11 12">AK62</strain>
    </source>
</reference>
<dbReference type="PANTHER" id="PTHR30433:SF3">
    <property type="entry name" value="MOTILITY PROTEIN A"/>
    <property type="match status" value="1"/>
</dbReference>
<dbReference type="PANTHER" id="PTHR30433">
    <property type="entry name" value="CHEMOTAXIS PROTEIN MOTA"/>
    <property type="match status" value="1"/>
</dbReference>
<protein>
    <submittedName>
        <fullName evidence="11">Flagellar motor protein</fullName>
    </submittedName>
</protein>
<keyword evidence="4" id="KW-0283">Flagellar rotation</keyword>
<evidence type="ECO:0000256" key="7">
    <source>
        <dbReference type="RuleBase" id="RU004057"/>
    </source>
</evidence>
<evidence type="ECO:0000256" key="1">
    <source>
        <dbReference type="ARBA" id="ARBA00004651"/>
    </source>
</evidence>
<evidence type="ECO:0000313" key="12">
    <source>
        <dbReference type="Proteomes" id="UP000810171"/>
    </source>
</evidence>
<dbReference type="InterPro" id="IPR002898">
    <property type="entry name" value="MotA_ExbB_proton_chnl"/>
</dbReference>
<evidence type="ECO:0000313" key="11">
    <source>
        <dbReference type="EMBL" id="MBP0048504.1"/>
    </source>
</evidence>
<evidence type="ECO:0000259" key="9">
    <source>
        <dbReference type="Pfam" id="PF01618"/>
    </source>
</evidence>
<feature type="transmembrane region" description="Helical" evidence="8">
    <location>
        <begin position="180"/>
        <end position="199"/>
    </location>
</feature>
<evidence type="ECO:0000256" key="5">
    <source>
        <dbReference type="ARBA" id="ARBA00022989"/>
    </source>
</evidence>
<keyword evidence="2" id="KW-1003">Cell membrane</keyword>
<feature type="transmembrane region" description="Helical" evidence="8">
    <location>
        <begin position="29"/>
        <end position="47"/>
    </location>
</feature>